<keyword evidence="3" id="KW-1185">Reference proteome</keyword>
<comment type="caution">
    <text evidence="2">The sequence shown here is derived from an EMBL/GenBank/DDBJ whole genome shotgun (WGS) entry which is preliminary data.</text>
</comment>
<reference evidence="2 3" key="1">
    <citation type="submission" date="2019-10" db="EMBL/GenBank/DDBJ databases">
        <title>Epibacterium sp. nov., isolated from seawater.</title>
        <authorList>
            <person name="Zhang X."/>
            <person name="Li N."/>
        </authorList>
    </citation>
    <scope>NUCLEOTIDE SEQUENCE [LARGE SCALE GENOMIC DNA]</scope>
    <source>
        <strain evidence="2 3">SM1969</strain>
    </source>
</reference>
<dbReference type="EMBL" id="WIXK01000009">
    <property type="protein sequence ID" value="MQY43948.1"/>
    <property type="molecule type" value="Genomic_DNA"/>
</dbReference>
<name>A0A844AWM9_9RHOB</name>
<sequence>MANVRDFDWQNTITATERWITQDYDLEQLESVDMLTSVWGNPYIAHLLVSFGFADGKRVVFSVEIRREEGERFSEIGGFFRQLELVLIAATERDTVKLRTDYCGEEVRMLPVNLTADQRRAMFMSYVGLAQDLERKPQFCNTITANCTTVVYGVARNQKSDLPLRQSLILSGRLPQYLEDLGVLGGEGTLQKCHEAALLPGPSKRKQSDLLYSQAIRTR</sequence>
<gene>
    <name evidence="2" type="ORF">GG681_14975</name>
</gene>
<dbReference type="Proteomes" id="UP000436694">
    <property type="component" value="Unassembled WGS sequence"/>
</dbReference>
<evidence type="ECO:0000313" key="3">
    <source>
        <dbReference type="Proteomes" id="UP000436694"/>
    </source>
</evidence>
<dbReference type="Pfam" id="PF13387">
    <property type="entry name" value="Lnb_N"/>
    <property type="match status" value="1"/>
</dbReference>
<accession>A0A844AWM9</accession>
<evidence type="ECO:0000259" key="1">
    <source>
        <dbReference type="Pfam" id="PF13387"/>
    </source>
</evidence>
<dbReference type="AlphaFoldDB" id="A0A844AWM9"/>
<proteinExistence type="predicted"/>
<evidence type="ECO:0000313" key="2">
    <source>
        <dbReference type="EMBL" id="MQY43948.1"/>
    </source>
</evidence>
<feature type="domain" description="Lnb N-terminal periplasmic" evidence="1">
    <location>
        <begin position="16"/>
        <end position="165"/>
    </location>
</feature>
<organism evidence="2 3">
    <name type="scientific">Tritonibacter aquimaris</name>
    <dbReference type="NCBI Taxonomy" id="2663379"/>
    <lineage>
        <taxon>Bacteria</taxon>
        <taxon>Pseudomonadati</taxon>
        <taxon>Pseudomonadota</taxon>
        <taxon>Alphaproteobacteria</taxon>
        <taxon>Rhodobacterales</taxon>
        <taxon>Paracoccaceae</taxon>
        <taxon>Tritonibacter</taxon>
    </lineage>
</organism>
<dbReference type="InterPro" id="IPR025178">
    <property type="entry name" value="Lnb_N"/>
</dbReference>
<protein>
    <submittedName>
        <fullName evidence="2">DUF4105 domain-containing protein</fullName>
    </submittedName>
</protein>